<organism evidence="2 3">
    <name type="scientific">Littorina saxatilis</name>
    <dbReference type="NCBI Taxonomy" id="31220"/>
    <lineage>
        <taxon>Eukaryota</taxon>
        <taxon>Metazoa</taxon>
        <taxon>Spiralia</taxon>
        <taxon>Lophotrochozoa</taxon>
        <taxon>Mollusca</taxon>
        <taxon>Gastropoda</taxon>
        <taxon>Caenogastropoda</taxon>
        <taxon>Littorinimorpha</taxon>
        <taxon>Littorinoidea</taxon>
        <taxon>Littorinidae</taxon>
        <taxon>Littorina</taxon>
    </lineage>
</organism>
<protein>
    <submittedName>
        <fullName evidence="2">Uncharacterized protein</fullName>
    </submittedName>
</protein>
<feature type="compositionally biased region" description="Polar residues" evidence="1">
    <location>
        <begin position="24"/>
        <end position="35"/>
    </location>
</feature>
<proteinExistence type="predicted"/>
<feature type="compositionally biased region" description="Low complexity" evidence="1">
    <location>
        <begin position="41"/>
        <end position="51"/>
    </location>
</feature>
<dbReference type="Proteomes" id="UP001374579">
    <property type="component" value="Unassembled WGS sequence"/>
</dbReference>
<name>A0AAN9FVE4_9CAEN</name>
<evidence type="ECO:0000256" key="1">
    <source>
        <dbReference type="SAM" id="MobiDB-lite"/>
    </source>
</evidence>
<feature type="region of interest" description="Disordered" evidence="1">
    <location>
        <begin position="13"/>
        <end position="65"/>
    </location>
</feature>
<accession>A0AAN9FVE4</accession>
<dbReference type="AlphaFoldDB" id="A0AAN9FVE4"/>
<reference evidence="2 3" key="1">
    <citation type="submission" date="2024-02" db="EMBL/GenBank/DDBJ databases">
        <title>Chromosome-scale genome assembly of the rough periwinkle Littorina saxatilis.</title>
        <authorList>
            <person name="De Jode A."/>
            <person name="Faria R."/>
            <person name="Formenti G."/>
            <person name="Sims Y."/>
            <person name="Smith T.P."/>
            <person name="Tracey A."/>
            <person name="Wood J.M.D."/>
            <person name="Zagrodzka Z.B."/>
            <person name="Johannesson K."/>
            <person name="Butlin R.K."/>
            <person name="Leder E.H."/>
        </authorList>
    </citation>
    <scope>NUCLEOTIDE SEQUENCE [LARGE SCALE GENOMIC DNA]</scope>
    <source>
        <strain evidence="2">Snail1</strain>
        <tissue evidence="2">Muscle</tissue>
    </source>
</reference>
<dbReference type="EMBL" id="JBAMIC010004070">
    <property type="protein sequence ID" value="KAK7087244.1"/>
    <property type="molecule type" value="Genomic_DNA"/>
</dbReference>
<keyword evidence="3" id="KW-1185">Reference proteome</keyword>
<comment type="caution">
    <text evidence="2">The sequence shown here is derived from an EMBL/GenBank/DDBJ whole genome shotgun (WGS) entry which is preliminary data.</text>
</comment>
<evidence type="ECO:0000313" key="3">
    <source>
        <dbReference type="Proteomes" id="UP001374579"/>
    </source>
</evidence>
<evidence type="ECO:0000313" key="2">
    <source>
        <dbReference type="EMBL" id="KAK7087244.1"/>
    </source>
</evidence>
<gene>
    <name evidence="2" type="ORF">V1264_021319</name>
</gene>
<sequence length="283" mass="31617">MGALCSCFCESNDEPTHRTPLLTGGQNKPVTSQHVPSYVKTSSTTSQSAVTQPPPPSARQHRPEALKEQDFVTSLDHVAPVSLHQLPAQLAALNKTFQDHAKLYNEQHDHFKQLRQAVNDFKAKFVADTSGIPVMADCLRILADRCGGATLTAKREKRCIQLQYDAREVSEKCTGLPEDTLEALELYNKINRQVKSILDKSPQVSRSLELVLEEEHNLKKEVTKADLSNTDGPEALRRCTENINRLRKLPGFIETIQKYTEKSFKEVLEGSKVLLKEIGTEVA</sequence>